<keyword evidence="1" id="KW-0813">Transport</keyword>
<dbReference type="Pfam" id="PF02592">
    <property type="entry name" value="Vut_1"/>
    <property type="match status" value="1"/>
</dbReference>
<dbReference type="PANTHER" id="PTHR34300">
    <property type="entry name" value="QUEUOSINE PRECURSOR TRANSPORTER-RELATED"/>
    <property type="match status" value="1"/>
</dbReference>
<feature type="transmembrane region" description="Helical" evidence="1">
    <location>
        <begin position="90"/>
        <end position="110"/>
    </location>
</feature>
<organism evidence="2 3">
    <name type="scientific">Candidatus Sulfomarinibacter kjeldsenii</name>
    <dbReference type="NCBI Taxonomy" id="2885994"/>
    <lineage>
        <taxon>Bacteria</taxon>
        <taxon>Pseudomonadati</taxon>
        <taxon>Acidobacteriota</taxon>
        <taxon>Thermoanaerobaculia</taxon>
        <taxon>Thermoanaerobaculales</taxon>
        <taxon>Candidatus Sulfomarinibacteraceae</taxon>
        <taxon>Candidatus Sulfomarinibacter</taxon>
    </lineage>
</organism>
<keyword evidence="1" id="KW-0472">Membrane</keyword>
<dbReference type="EMBL" id="JACXWA010000107">
    <property type="protein sequence ID" value="MBD3870962.1"/>
    <property type="molecule type" value="Genomic_DNA"/>
</dbReference>
<dbReference type="GO" id="GO:0005886">
    <property type="term" value="C:plasma membrane"/>
    <property type="evidence" value="ECO:0007669"/>
    <property type="project" value="UniProtKB-SubCell"/>
</dbReference>
<evidence type="ECO:0000313" key="2">
    <source>
        <dbReference type="EMBL" id="MBD3870962.1"/>
    </source>
</evidence>
<comment type="caution">
    <text evidence="2">The sequence shown here is derived from an EMBL/GenBank/DDBJ whole genome shotgun (WGS) entry which is preliminary data.</text>
</comment>
<comment type="similarity">
    <text evidence="1">Belongs to the vitamin uptake transporter (VUT/ECF) (TC 2.A.88) family. Q precursor transporter subfamily.</text>
</comment>
<dbReference type="Proteomes" id="UP000598633">
    <property type="component" value="Unassembled WGS sequence"/>
</dbReference>
<dbReference type="NCBIfam" id="TIGR00697">
    <property type="entry name" value="queuosine precursor transporter"/>
    <property type="match status" value="1"/>
</dbReference>
<dbReference type="PANTHER" id="PTHR34300:SF2">
    <property type="entry name" value="QUEUOSINE PRECURSOR TRANSPORTER-RELATED"/>
    <property type="match status" value="1"/>
</dbReference>
<accession>A0A8J7CEY2</accession>
<feature type="transmembrane region" description="Helical" evidence="1">
    <location>
        <begin position="143"/>
        <end position="167"/>
    </location>
</feature>
<keyword evidence="1" id="KW-0812">Transmembrane</keyword>
<protein>
    <recommendedName>
        <fullName evidence="1">Probable queuosine precursor transporter</fullName>
        <shortName evidence="1">Q precursor transporter</shortName>
    </recommendedName>
</protein>
<evidence type="ECO:0000313" key="3">
    <source>
        <dbReference type="Proteomes" id="UP000598633"/>
    </source>
</evidence>
<reference evidence="2 3" key="1">
    <citation type="submission" date="2020-08" db="EMBL/GenBank/DDBJ databases">
        <title>Acidobacteriota in marine sediments use diverse sulfur dissimilation pathways.</title>
        <authorList>
            <person name="Wasmund K."/>
        </authorList>
    </citation>
    <scope>NUCLEOTIDE SEQUENCE [LARGE SCALE GENOMIC DNA]</scope>
    <source>
        <strain evidence="2">MAG AM3-A</strain>
    </source>
</reference>
<dbReference type="GO" id="GO:0022857">
    <property type="term" value="F:transmembrane transporter activity"/>
    <property type="evidence" value="ECO:0007669"/>
    <property type="project" value="UniProtKB-UniRule"/>
</dbReference>
<feature type="transmembrane region" description="Helical" evidence="1">
    <location>
        <begin position="59"/>
        <end position="78"/>
    </location>
</feature>
<feature type="transmembrane region" description="Helical" evidence="1">
    <location>
        <begin position="188"/>
        <end position="206"/>
    </location>
</feature>
<dbReference type="AlphaFoldDB" id="A0A8J7CEY2"/>
<keyword evidence="1" id="KW-1133">Transmembrane helix</keyword>
<keyword evidence="1" id="KW-1003">Cell membrane</keyword>
<comment type="function">
    <text evidence="1">Involved in the import of queuosine (Q) precursors, required for Q precursor salvage.</text>
</comment>
<dbReference type="HAMAP" id="MF_02088">
    <property type="entry name" value="Q_prec_transport"/>
    <property type="match status" value="1"/>
</dbReference>
<evidence type="ECO:0000256" key="1">
    <source>
        <dbReference type="HAMAP-Rule" id="MF_02088"/>
    </source>
</evidence>
<proteinExistence type="inferred from homology"/>
<sequence>MEPGADKLHPIEASHLQARRERVFLIFAGIFLGTLAMLNILGISRFIKLFETETSGGFPLVFAIAVGVLPYPITFLCTDFISEFYGRRRANFVVFVGLLLNIWVVTIMWIGGVLPGFEATDPATGAVVLDAAGRLPVFFEIRALTFGAVTASMVAYMAAQFCDVWVFHFWKRVTKGRLLWVRNNGSTMISQLVDTTAVILITHYYAHALPINPDLPIGRQLTLFIVTGYTFKFAVAAFDTIPFYIGVHYLKRYLQIDPTREHDLRDNDPAE</sequence>
<dbReference type="InterPro" id="IPR003744">
    <property type="entry name" value="YhhQ"/>
</dbReference>
<feature type="transmembrane region" description="Helical" evidence="1">
    <location>
        <begin position="221"/>
        <end position="245"/>
    </location>
</feature>
<name>A0A8J7CEY2_9BACT</name>
<gene>
    <name evidence="2" type="ORF">IFJ97_06330</name>
</gene>
<comment type="subcellular location">
    <subcellularLocation>
        <location evidence="1">Cell membrane</location>
        <topology evidence="1">Multi-pass membrane protein</topology>
    </subcellularLocation>
</comment>
<feature type="transmembrane region" description="Helical" evidence="1">
    <location>
        <begin position="23"/>
        <end position="47"/>
    </location>
</feature>